<sequence>MDAMETQKLVCV</sequence>
<organism evidence="1 2">
    <name type="scientific">Digitaria exilis</name>
    <dbReference type="NCBI Taxonomy" id="1010633"/>
    <lineage>
        <taxon>Eukaryota</taxon>
        <taxon>Viridiplantae</taxon>
        <taxon>Streptophyta</taxon>
        <taxon>Embryophyta</taxon>
        <taxon>Tracheophyta</taxon>
        <taxon>Spermatophyta</taxon>
        <taxon>Magnoliopsida</taxon>
        <taxon>Liliopsida</taxon>
        <taxon>Poales</taxon>
        <taxon>Poaceae</taxon>
        <taxon>PACMAD clade</taxon>
        <taxon>Panicoideae</taxon>
        <taxon>Panicodae</taxon>
        <taxon>Paniceae</taxon>
        <taxon>Anthephorinae</taxon>
        <taxon>Digitaria</taxon>
    </lineage>
</organism>
<comment type="caution">
    <text evidence="1">The sequence shown here is derived from an EMBL/GenBank/DDBJ whole genome shotgun (WGS) entry which is preliminary data.</text>
</comment>
<evidence type="ECO:0000313" key="1">
    <source>
        <dbReference type="EMBL" id="KAF8737633.1"/>
    </source>
</evidence>
<protein>
    <submittedName>
        <fullName evidence="1">Uncharacterized protein</fullName>
    </submittedName>
</protein>
<keyword evidence="2" id="KW-1185">Reference proteome</keyword>
<reference evidence="1" key="1">
    <citation type="submission" date="2020-07" db="EMBL/GenBank/DDBJ databases">
        <title>Genome sequence and genetic diversity analysis of an under-domesticated orphan crop, white fonio (Digitaria exilis).</title>
        <authorList>
            <person name="Bennetzen J.L."/>
            <person name="Chen S."/>
            <person name="Ma X."/>
            <person name="Wang X."/>
            <person name="Yssel A.E.J."/>
            <person name="Chaluvadi S.R."/>
            <person name="Johnson M."/>
            <person name="Gangashetty P."/>
            <person name="Hamidou F."/>
            <person name="Sanogo M.D."/>
            <person name="Zwaenepoel A."/>
            <person name="Wallace J."/>
            <person name="Van De Peer Y."/>
            <person name="Van Deynze A."/>
        </authorList>
    </citation>
    <scope>NUCLEOTIDE SEQUENCE</scope>
    <source>
        <tissue evidence="1">Leaves</tissue>
    </source>
</reference>
<evidence type="ECO:0000313" key="2">
    <source>
        <dbReference type="Proteomes" id="UP000636709"/>
    </source>
</evidence>
<accession>A0A835KKK1</accession>
<gene>
    <name evidence="1" type="ORF">HU200_014073</name>
</gene>
<proteinExistence type="predicted"/>
<dbReference type="Proteomes" id="UP000636709">
    <property type="component" value="Unassembled WGS sequence"/>
</dbReference>
<name>A0A835KKK1_9POAL</name>
<dbReference type="EMBL" id="JACEFO010001389">
    <property type="protein sequence ID" value="KAF8737633.1"/>
    <property type="molecule type" value="Genomic_DNA"/>
</dbReference>